<accession>A0AAN7RHD8</accession>
<evidence type="ECO:0000256" key="2">
    <source>
        <dbReference type="ARBA" id="ARBA00022692"/>
    </source>
</evidence>
<dbReference type="GO" id="GO:0016020">
    <property type="term" value="C:membrane"/>
    <property type="evidence" value="ECO:0007669"/>
    <property type="project" value="UniProtKB-SubCell"/>
</dbReference>
<organism evidence="7 8">
    <name type="scientific">Trapa natans</name>
    <name type="common">Water chestnut</name>
    <dbReference type="NCBI Taxonomy" id="22666"/>
    <lineage>
        <taxon>Eukaryota</taxon>
        <taxon>Viridiplantae</taxon>
        <taxon>Streptophyta</taxon>
        <taxon>Embryophyta</taxon>
        <taxon>Tracheophyta</taxon>
        <taxon>Spermatophyta</taxon>
        <taxon>Magnoliopsida</taxon>
        <taxon>eudicotyledons</taxon>
        <taxon>Gunneridae</taxon>
        <taxon>Pentapetalae</taxon>
        <taxon>rosids</taxon>
        <taxon>malvids</taxon>
        <taxon>Myrtales</taxon>
        <taxon>Lythraceae</taxon>
        <taxon>Trapa</taxon>
    </lineage>
</organism>
<feature type="transmembrane region" description="Helical" evidence="6">
    <location>
        <begin position="65"/>
        <end position="92"/>
    </location>
</feature>
<dbReference type="PANTHER" id="PTHR47974">
    <property type="entry name" value="OS07G0415500 PROTEIN"/>
    <property type="match status" value="1"/>
</dbReference>
<evidence type="ECO:0000313" key="7">
    <source>
        <dbReference type="EMBL" id="KAK4797148.1"/>
    </source>
</evidence>
<evidence type="ECO:0000256" key="3">
    <source>
        <dbReference type="ARBA" id="ARBA00022729"/>
    </source>
</evidence>
<comment type="caution">
    <text evidence="7">The sequence shown here is derived from an EMBL/GenBank/DDBJ whole genome shotgun (WGS) entry which is preliminary data.</text>
</comment>
<dbReference type="EMBL" id="JAXQNO010000006">
    <property type="protein sequence ID" value="KAK4797148.1"/>
    <property type="molecule type" value="Genomic_DNA"/>
</dbReference>
<sequence length="181" mass="20336">MCFLKASLMDGRFIIGTNDSAYLRLPRSMIPSYQTRLESATLDCSNSPKDVLLQRVYSKSHDNKLWVKILLIVAGAIAVLEVLGVLLVWYFIAATRQTRKGQDGNQRLASWVRRNMNKGDVSMAAWIEEIVDQSVEDEFDGKKVEVLVAVALRCVANDKEKRPSMSKVVEILECLGNEAEN</sequence>
<name>A0AAN7RHD8_TRANT</name>
<gene>
    <name evidence="7" type="ORF">SAY86_029474</name>
</gene>
<keyword evidence="2 6" id="KW-0812">Transmembrane</keyword>
<evidence type="ECO:0000256" key="5">
    <source>
        <dbReference type="ARBA" id="ARBA00023136"/>
    </source>
</evidence>
<keyword evidence="3" id="KW-0732">Signal</keyword>
<reference evidence="7 8" key="1">
    <citation type="journal article" date="2023" name="Hortic Res">
        <title>Pangenome of water caltrop reveals structural variations and asymmetric subgenome divergence after allopolyploidization.</title>
        <authorList>
            <person name="Zhang X."/>
            <person name="Chen Y."/>
            <person name="Wang L."/>
            <person name="Yuan Y."/>
            <person name="Fang M."/>
            <person name="Shi L."/>
            <person name="Lu R."/>
            <person name="Comes H.P."/>
            <person name="Ma Y."/>
            <person name="Chen Y."/>
            <person name="Huang G."/>
            <person name="Zhou Y."/>
            <person name="Zheng Z."/>
            <person name="Qiu Y."/>
        </authorList>
    </citation>
    <scope>NUCLEOTIDE SEQUENCE [LARGE SCALE GENOMIC DNA]</scope>
    <source>
        <strain evidence="7">F231</strain>
    </source>
</reference>
<comment type="subcellular location">
    <subcellularLocation>
        <location evidence="1">Membrane</location>
        <topology evidence="1">Single-pass membrane protein</topology>
    </subcellularLocation>
</comment>
<dbReference type="PANTHER" id="PTHR47974:SF3">
    <property type="entry name" value="RECEPTOR-LIKE SERINE_THREONINE-PROTEIN KINASE"/>
    <property type="match status" value="1"/>
</dbReference>
<protein>
    <submittedName>
        <fullName evidence="7">Uncharacterized protein</fullName>
    </submittedName>
</protein>
<evidence type="ECO:0000256" key="6">
    <source>
        <dbReference type="SAM" id="Phobius"/>
    </source>
</evidence>
<keyword evidence="5 6" id="KW-0472">Membrane</keyword>
<dbReference type="Proteomes" id="UP001346149">
    <property type="component" value="Unassembled WGS sequence"/>
</dbReference>
<proteinExistence type="predicted"/>
<keyword evidence="4 6" id="KW-1133">Transmembrane helix</keyword>
<keyword evidence="8" id="KW-1185">Reference proteome</keyword>
<dbReference type="AlphaFoldDB" id="A0AAN7RHD8"/>
<dbReference type="Gene3D" id="1.10.510.10">
    <property type="entry name" value="Transferase(Phosphotransferase) domain 1"/>
    <property type="match status" value="1"/>
</dbReference>
<evidence type="ECO:0000256" key="4">
    <source>
        <dbReference type="ARBA" id="ARBA00022989"/>
    </source>
</evidence>
<evidence type="ECO:0000256" key="1">
    <source>
        <dbReference type="ARBA" id="ARBA00004167"/>
    </source>
</evidence>
<evidence type="ECO:0000313" key="8">
    <source>
        <dbReference type="Proteomes" id="UP001346149"/>
    </source>
</evidence>